<evidence type="ECO:0000256" key="1">
    <source>
        <dbReference type="SAM" id="SignalP"/>
    </source>
</evidence>
<dbReference type="Gene3D" id="1.20.120.1490">
    <property type="match status" value="1"/>
</dbReference>
<keyword evidence="3" id="KW-1185">Reference proteome</keyword>
<dbReference type="Proteomes" id="UP000191153">
    <property type="component" value="Unassembled WGS sequence"/>
</dbReference>
<name>A0A1T4LDJ0_9FUSO</name>
<reference evidence="2 3" key="1">
    <citation type="submission" date="2017-02" db="EMBL/GenBank/DDBJ databases">
        <authorList>
            <person name="Peterson S.W."/>
        </authorList>
    </citation>
    <scope>NUCLEOTIDE SEQUENCE [LARGE SCALE GENOMIC DNA]</scope>
    <source>
        <strain evidence="2 3">ATCC 700028</strain>
    </source>
</reference>
<dbReference type="EMBL" id="FUWX01000006">
    <property type="protein sequence ID" value="SJZ52842.1"/>
    <property type="molecule type" value="Genomic_DNA"/>
</dbReference>
<evidence type="ECO:0000313" key="3">
    <source>
        <dbReference type="Proteomes" id="UP000191153"/>
    </source>
</evidence>
<evidence type="ECO:0000313" key="2">
    <source>
        <dbReference type="EMBL" id="SJZ52842.1"/>
    </source>
</evidence>
<dbReference type="AlphaFoldDB" id="A0A1T4LDJ0"/>
<feature type="signal peptide" evidence="1">
    <location>
        <begin position="1"/>
        <end position="18"/>
    </location>
</feature>
<proteinExistence type="predicted"/>
<keyword evidence="1" id="KW-0732">Signal</keyword>
<organism evidence="2 3">
    <name type="scientific">Cetobacterium ceti</name>
    <dbReference type="NCBI Taxonomy" id="180163"/>
    <lineage>
        <taxon>Bacteria</taxon>
        <taxon>Fusobacteriati</taxon>
        <taxon>Fusobacteriota</taxon>
        <taxon>Fusobacteriia</taxon>
        <taxon>Fusobacteriales</taxon>
        <taxon>Fusobacteriaceae</taxon>
        <taxon>Cetobacterium</taxon>
    </lineage>
</organism>
<protein>
    <submittedName>
        <fullName evidence="2">Protein refolding chaperone Spy/CpxP family</fullName>
    </submittedName>
</protein>
<gene>
    <name evidence="2" type="ORF">SAMN02745174_00809</name>
</gene>
<feature type="chain" id="PRO_5013386739" evidence="1">
    <location>
        <begin position="19"/>
        <end position="139"/>
    </location>
</feature>
<dbReference type="RefSeq" id="WP_078693345.1">
    <property type="nucleotide sequence ID" value="NZ_FUWX01000006.1"/>
</dbReference>
<accession>A0A1T4LDJ0</accession>
<sequence>MKKLLLIGTLILSVGAFAAGQGNNVDGNNNRGRYYHNHNSNCTMMGEKSYKRGNKRHLNLTEAQRKEISKVKIALEEKKLELKKLMLESNVDWSKVEKLNQEMGNISAKLKTDMMKYKYENRQNLINQNNVKNTNNTNN</sequence>